<sequence>MECPICYDYINISCIPSCTHHFCYNCITKWCIKKEDPQCPICKISIRELKFDKEFDQLNKKLLENNQNYMINYQNLPIEYNNYLDIFKKNKKTYIDFNKSNENIPIGLTLKNNNGPGVKIIKVNKNNMAFYCGLQKNDILLYINNIECTNHKHCINILESLRLSNKVACCILLNNEN</sequence>
<dbReference type="Gene3D" id="3.30.40.10">
    <property type="entry name" value="Zinc/RING finger domain, C3HC4 (zinc finger)"/>
    <property type="match status" value="1"/>
</dbReference>
<evidence type="ECO:0000259" key="5">
    <source>
        <dbReference type="PROSITE" id="PS50089"/>
    </source>
</evidence>
<dbReference type="SMART" id="SM00184">
    <property type="entry name" value="RING"/>
    <property type="match status" value="1"/>
</dbReference>
<proteinExistence type="predicted"/>
<dbReference type="SUPFAM" id="SSF57850">
    <property type="entry name" value="RING/U-box"/>
    <property type="match status" value="1"/>
</dbReference>
<keyword evidence="3" id="KW-0862">Zinc</keyword>
<reference evidence="8" key="1">
    <citation type="submission" date="2022-11" db="EMBL/GenBank/DDBJ databases">
        <title>Genomics discovery of giant fungal viruses from subsurface oceanic crustal fluids.</title>
        <authorList>
            <person name="Bhattacharjee A.S."/>
            <person name="Schulz F."/>
            <person name="Woyke T."/>
            <person name="Orcutt B.N."/>
            <person name="Matinez Martinez J."/>
        </authorList>
    </citation>
    <scope>NUCLEOTIDE SEQUENCE</scope>
    <source>
        <strain evidence="7">VSAG1.JdFR</strain>
        <strain evidence="8">VSAG8.JdFR</strain>
    </source>
</reference>
<evidence type="ECO:0000313" key="7">
    <source>
        <dbReference type="EMBL" id="UZT28946.1"/>
    </source>
</evidence>
<evidence type="ECO:0000313" key="8">
    <source>
        <dbReference type="EMBL" id="UZT29090.1"/>
    </source>
</evidence>
<name>A0A9E8GB30_9VIRU</name>
<evidence type="ECO:0000256" key="3">
    <source>
        <dbReference type="ARBA" id="ARBA00022833"/>
    </source>
</evidence>
<dbReference type="PROSITE" id="PS50089">
    <property type="entry name" value="ZF_RING_2"/>
    <property type="match status" value="1"/>
</dbReference>
<evidence type="ECO:0000256" key="4">
    <source>
        <dbReference type="PROSITE-ProRule" id="PRU00175"/>
    </source>
</evidence>
<evidence type="ECO:0000256" key="1">
    <source>
        <dbReference type="ARBA" id="ARBA00022723"/>
    </source>
</evidence>
<dbReference type="Pfam" id="PF00595">
    <property type="entry name" value="PDZ"/>
    <property type="match status" value="1"/>
</dbReference>
<organism evidence="8">
    <name type="scientific">Nucleocytoviricota sp</name>
    <dbReference type="NCBI Taxonomy" id="2809609"/>
    <lineage>
        <taxon>Viruses</taxon>
        <taxon>Varidnaviria</taxon>
        <taxon>Bamfordvirae</taxon>
        <taxon>Nucleocytoviricota</taxon>
    </lineage>
</organism>
<evidence type="ECO:0000259" key="6">
    <source>
        <dbReference type="PROSITE" id="PS50106"/>
    </source>
</evidence>
<dbReference type="InterPro" id="IPR001478">
    <property type="entry name" value="PDZ"/>
</dbReference>
<dbReference type="GO" id="GO:0008270">
    <property type="term" value="F:zinc ion binding"/>
    <property type="evidence" value="ECO:0007669"/>
    <property type="project" value="UniProtKB-KW"/>
</dbReference>
<keyword evidence="1" id="KW-0479">Metal-binding</keyword>
<protein>
    <submittedName>
        <fullName evidence="8">E3 ubiquitin-protein ligase rnf8-A-like</fullName>
    </submittedName>
</protein>
<feature type="domain" description="PDZ" evidence="6">
    <location>
        <begin position="94"/>
        <end position="160"/>
    </location>
</feature>
<evidence type="ECO:0000256" key="2">
    <source>
        <dbReference type="ARBA" id="ARBA00022771"/>
    </source>
</evidence>
<dbReference type="Gene3D" id="2.30.42.10">
    <property type="match status" value="1"/>
</dbReference>
<dbReference type="Pfam" id="PF13639">
    <property type="entry name" value="zf-RING_2"/>
    <property type="match status" value="1"/>
</dbReference>
<dbReference type="SUPFAM" id="SSF50156">
    <property type="entry name" value="PDZ domain-like"/>
    <property type="match status" value="1"/>
</dbReference>
<dbReference type="InterPro" id="IPR036034">
    <property type="entry name" value="PDZ_sf"/>
</dbReference>
<dbReference type="EMBL" id="OP765507">
    <property type="protein sequence ID" value="UZT28946.1"/>
    <property type="molecule type" value="Genomic_DNA"/>
</dbReference>
<dbReference type="PROSITE" id="PS00518">
    <property type="entry name" value="ZF_RING_1"/>
    <property type="match status" value="1"/>
</dbReference>
<dbReference type="InterPro" id="IPR017907">
    <property type="entry name" value="Znf_RING_CS"/>
</dbReference>
<dbReference type="InterPro" id="IPR013083">
    <property type="entry name" value="Znf_RING/FYVE/PHD"/>
</dbReference>
<dbReference type="PROSITE" id="PS50106">
    <property type="entry name" value="PDZ"/>
    <property type="match status" value="1"/>
</dbReference>
<dbReference type="EMBL" id="OP765584">
    <property type="protein sequence ID" value="UZT29090.1"/>
    <property type="molecule type" value="Genomic_DNA"/>
</dbReference>
<feature type="domain" description="RING-type" evidence="5">
    <location>
        <begin position="3"/>
        <end position="43"/>
    </location>
</feature>
<dbReference type="InterPro" id="IPR001841">
    <property type="entry name" value="Znf_RING"/>
</dbReference>
<accession>A0A9E8GB30</accession>
<keyword evidence="2 4" id="KW-0863">Zinc-finger</keyword>